<dbReference type="AlphaFoldDB" id="A0A2V0PIP7"/>
<evidence type="ECO:0000313" key="2">
    <source>
        <dbReference type="EMBL" id="GBF99668.1"/>
    </source>
</evidence>
<feature type="region of interest" description="Disordered" evidence="1">
    <location>
        <begin position="1"/>
        <end position="86"/>
    </location>
</feature>
<evidence type="ECO:0000256" key="1">
    <source>
        <dbReference type="SAM" id="MobiDB-lite"/>
    </source>
</evidence>
<organism evidence="2 3">
    <name type="scientific">Raphidocelis subcapitata</name>
    <dbReference type="NCBI Taxonomy" id="307507"/>
    <lineage>
        <taxon>Eukaryota</taxon>
        <taxon>Viridiplantae</taxon>
        <taxon>Chlorophyta</taxon>
        <taxon>core chlorophytes</taxon>
        <taxon>Chlorophyceae</taxon>
        <taxon>CS clade</taxon>
        <taxon>Sphaeropleales</taxon>
        <taxon>Selenastraceae</taxon>
        <taxon>Raphidocelis</taxon>
    </lineage>
</organism>
<dbReference type="OrthoDB" id="4237at2759"/>
<dbReference type="InParanoid" id="A0A2V0PIP7"/>
<evidence type="ECO:0000313" key="3">
    <source>
        <dbReference type="Proteomes" id="UP000247498"/>
    </source>
</evidence>
<name>A0A2V0PIP7_9CHLO</name>
<dbReference type="PANTHER" id="PTHR36397">
    <property type="entry name" value="OSJNBA0081L15.1 PROTEIN"/>
    <property type="match status" value="1"/>
</dbReference>
<feature type="compositionally biased region" description="Gly residues" evidence="1">
    <location>
        <begin position="47"/>
        <end position="73"/>
    </location>
</feature>
<gene>
    <name evidence="2" type="ORF">Rsub_12487</name>
</gene>
<dbReference type="PANTHER" id="PTHR36397:SF1">
    <property type="entry name" value="OS04G0482900 PROTEIN"/>
    <property type="match status" value="1"/>
</dbReference>
<comment type="caution">
    <text evidence="2">The sequence shown here is derived from an EMBL/GenBank/DDBJ whole genome shotgun (WGS) entry which is preliminary data.</text>
</comment>
<protein>
    <submittedName>
        <fullName evidence="2">Uncharacterized protein</fullName>
    </submittedName>
</protein>
<sequence length="174" mass="17997">MQACCSQPACTGGAVGPRSAAPAWGVPAARSGPHRRGGLPLQAALRDGGGSSGSDGGSGGGASGGGGGGGGGPKRQRARKPKQPGVFEVRLLTPPPRSLGVYELPPLTHNGEEVIIDGEGYVVQRLVLRYKLRGGKYHRDHNALEVTPTGRWITEQMLENLMQARYVGPTGPQD</sequence>
<accession>A0A2V0PIP7</accession>
<dbReference type="Proteomes" id="UP000247498">
    <property type="component" value="Unassembled WGS sequence"/>
</dbReference>
<dbReference type="EMBL" id="BDRX01000167">
    <property type="protein sequence ID" value="GBF99668.1"/>
    <property type="molecule type" value="Genomic_DNA"/>
</dbReference>
<keyword evidence="3" id="KW-1185">Reference proteome</keyword>
<reference evidence="2 3" key="1">
    <citation type="journal article" date="2018" name="Sci. Rep.">
        <title>Raphidocelis subcapitata (=Pseudokirchneriella subcapitata) provides an insight into genome evolution and environmental adaptations in the Sphaeropleales.</title>
        <authorList>
            <person name="Suzuki S."/>
            <person name="Yamaguchi H."/>
            <person name="Nakajima N."/>
            <person name="Kawachi M."/>
        </authorList>
    </citation>
    <scope>NUCLEOTIDE SEQUENCE [LARGE SCALE GENOMIC DNA]</scope>
    <source>
        <strain evidence="2 3">NIES-35</strain>
    </source>
</reference>
<proteinExistence type="predicted"/>